<proteinExistence type="predicted"/>
<name>A0ABT8SBT0_9BURK</name>
<dbReference type="EMBL" id="JAUKVY010000027">
    <property type="protein sequence ID" value="MDO1536366.1"/>
    <property type="molecule type" value="Genomic_DNA"/>
</dbReference>
<dbReference type="Pfam" id="PF20390">
    <property type="entry name" value="DUF6685"/>
    <property type="match status" value="1"/>
</dbReference>
<evidence type="ECO:0000313" key="2">
    <source>
        <dbReference type="EMBL" id="MDO1536366.1"/>
    </source>
</evidence>
<feature type="region of interest" description="Disordered" evidence="1">
    <location>
        <begin position="303"/>
        <end position="327"/>
    </location>
</feature>
<comment type="caution">
    <text evidence="2">The sequence shown here is derived from an EMBL/GenBank/DDBJ whole genome shotgun (WGS) entry which is preliminary data.</text>
</comment>
<dbReference type="RefSeq" id="WP_301814388.1">
    <property type="nucleotide sequence ID" value="NZ_JAUJZH010000027.1"/>
</dbReference>
<evidence type="ECO:0000313" key="3">
    <source>
        <dbReference type="Proteomes" id="UP001169027"/>
    </source>
</evidence>
<reference evidence="2" key="1">
    <citation type="submission" date="2023-06" db="EMBL/GenBank/DDBJ databases">
        <authorList>
            <person name="Jiang Y."/>
            <person name="Liu Q."/>
        </authorList>
    </citation>
    <scope>NUCLEOTIDE SEQUENCE</scope>
    <source>
        <strain evidence="2">CGMCC 1.12090</strain>
    </source>
</reference>
<sequence length="327" mass="36460">MNRLRQGASDLYAHLTGAGPLTRLLREWSFERFDVHPGHARVDAGSVVRWDELGRRAGGSLQGWSSKGGSYRGVSRLVPQLASFGRCTRVESWSCDIQDVVGISNSKSRLREYSTLDSMIESNRPSWLGDLSEERVAELLAYKEVRLGRPGASDHLSLNLWDGRVMLMNDGGSHHFAAARYVAARIQRNTPINGPLCIYEIDELSLDSMLEAYDMIVIPGEPRFSNWFHKAMESYRATFFSLDLPRPYTAQEGRIVLLPRDEPRSAKVAEACKQGGLFDLGTHLDMLMAVQRSNAERLSAQWAPPPFAVSGDGEEDEDESVRYAPAG</sequence>
<evidence type="ECO:0000256" key="1">
    <source>
        <dbReference type="SAM" id="MobiDB-lite"/>
    </source>
</evidence>
<accession>A0ABT8SBT0</accession>
<organism evidence="2 3">
    <name type="scientific">Variovorax ginsengisoli</name>
    <dbReference type="NCBI Taxonomy" id="363844"/>
    <lineage>
        <taxon>Bacteria</taxon>
        <taxon>Pseudomonadati</taxon>
        <taxon>Pseudomonadota</taxon>
        <taxon>Betaproteobacteria</taxon>
        <taxon>Burkholderiales</taxon>
        <taxon>Comamonadaceae</taxon>
        <taxon>Variovorax</taxon>
    </lineage>
</organism>
<dbReference type="InterPro" id="IPR046507">
    <property type="entry name" value="DUF6685"/>
</dbReference>
<dbReference type="Proteomes" id="UP001169027">
    <property type="component" value="Unassembled WGS sequence"/>
</dbReference>
<keyword evidence="3" id="KW-1185">Reference proteome</keyword>
<protein>
    <submittedName>
        <fullName evidence="2">Uncharacterized protein</fullName>
    </submittedName>
</protein>
<gene>
    <name evidence="2" type="ORF">Q2T77_29180</name>
</gene>